<evidence type="ECO:0000313" key="14">
    <source>
        <dbReference type="Proteomes" id="UP000316614"/>
    </source>
</evidence>
<keyword evidence="14" id="KW-1185">Reference proteome</keyword>
<dbReference type="RefSeq" id="WP_141615216.1">
    <property type="nucleotide sequence ID" value="NZ_CP041253.1"/>
</dbReference>
<comment type="pathway">
    <text evidence="4">Amino-acid biosynthesis; L-leucine biosynthesis; L-leucine from 3-methyl-2-oxobutanoate: step 4/4.</text>
</comment>
<dbReference type="PANTHER" id="PTHR42743">
    <property type="entry name" value="AMINO-ACID AMINOTRANSFERASE"/>
    <property type="match status" value="1"/>
</dbReference>
<dbReference type="SUPFAM" id="SSF56752">
    <property type="entry name" value="D-aminoacid aminotransferase-like PLP-dependent enzymes"/>
    <property type="match status" value="1"/>
</dbReference>
<dbReference type="KEGG" id="echi:FKX85_13435"/>
<evidence type="ECO:0000313" key="13">
    <source>
        <dbReference type="EMBL" id="QDH79979.1"/>
    </source>
</evidence>
<dbReference type="Gene3D" id="3.20.10.10">
    <property type="entry name" value="D-amino Acid Aminotransferase, subunit A, domain 2"/>
    <property type="match status" value="1"/>
</dbReference>
<evidence type="ECO:0000256" key="5">
    <source>
        <dbReference type="ARBA" id="ARBA00009320"/>
    </source>
</evidence>
<comment type="similarity">
    <text evidence="5 11">Belongs to the class-IV pyridoxal-phosphate-dependent aminotransferase family.</text>
</comment>
<dbReference type="InterPro" id="IPR050571">
    <property type="entry name" value="Class-IV_PLP-Dep_Aminotrnsfr"/>
</dbReference>
<dbReference type="InterPro" id="IPR043132">
    <property type="entry name" value="BCAT-like_C"/>
</dbReference>
<evidence type="ECO:0000256" key="1">
    <source>
        <dbReference type="ARBA" id="ARBA00001933"/>
    </source>
</evidence>
<evidence type="ECO:0000256" key="7">
    <source>
        <dbReference type="ARBA" id="ARBA00022898"/>
    </source>
</evidence>
<keyword evidence="13" id="KW-0456">Lyase</keyword>
<dbReference type="GO" id="GO:0016829">
    <property type="term" value="F:lyase activity"/>
    <property type="evidence" value="ECO:0007669"/>
    <property type="project" value="UniProtKB-KW"/>
</dbReference>
<dbReference type="Proteomes" id="UP000316614">
    <property type="component" value="Chromosome"/>
</dbReference>
<evidence type="ECO:0000256" key="12">
    <source>
        <dbReference type="RuleBase" id="RU004516"/>
    </source>
</evidence>
<gene>
    <name evidence="13" type="ORF">FKX85_13435</name>
</gene>
<evidence type="ECO:0000256" key="10">
    <source>
        <dbReference type="ARBA" id="ARBA00049229"/>
    </source>
</evidence>
<protein>
    <recommendedName>
        <fullName evidence="6">branched-chain-amino-acid transaminase</fullName>
        <ecNumber evidence="6">2.6.1.42</ecNumber>
    </recommendedName>
</protein>
<dbReference type="OrthoDB" id="9805628at2"/>
<evidence type="ECO:0000256" key="4">
    <source>
        <dbReference type="ARBA" id="ARBA00005072"/>
    </source>
</evidence>
<dbReference type="GO" id="GO:0046394">
    <property type="term" value="P:carboxylic acid biosynthetic process"/>
    <property type="evidence" value="ECO:0007669"/>
    <property type="project" value="UniProtKB-ARBA"/>
</dbReference>
<evidence type="ECO:0000256" key="8">
    <source>
        <dbReference type="ARBA" id="ARBA00048212"/>
    </source>
</evidence>
<dbReference type="PANTHER" id="PTHR42743:SF11">
    <property type="entry name" value="AMINODEOXYCHORISMATE LYASE"/>
    <property type="match status" value="1"/>
</dbReference>
<comment type="pathway">
    <text evidence="3">Amino-acid biosynthesis; L-valine biosynthesis; L-valine from pyruvate: step 4/4.</text>
</comment>
<accession>A0A514CJI5</accession>
<comment type="pathway">
    <text evidence="2">Amino-acid biosynthesis; L-isoleucine biosynthesis; L-isoleucine from 2-oxobutanoate: step 4/4.</text>
</comment>
<dbReference type="GO" id="GO:0004084">
    <property type="term" value="F:branched-chain-amino-acid transaminase activity"/>
    <property type="evidence" value="ECO:0007669"/>
    <property type="project" value="UniProtKB-EC"/>
</dbReference>
<comment type="catalytic activity">
    <reaction evidence="10">
        <text>L-leucine + 2-oxoglutarate = 4-methyl-2-oxopentanoate + L-glutamate</text>
        <dbReference type="Rhea" id="RHEA:18321"/>
        <dbReference type="ChEBI" id="CHEBI:16810"/>
        <dbReference type="ChEBI" id="CHEBI:17865"/>
        <dbReference type="ChEBI" id="CHEBI:29985"/>
        <dbReference type="ChEBI" id="CHEBI:57427"/>
        <dbReference type="EC" id="2.6.1.42"/>
    </reaction>
</comment>
<dbReference type="Pfam" id="PF01063">
    <property type="entry name" value="Aminotran_4"/>
    <property type="match status" value="1"/>
</dbReference>
<organism evidence="13 14">
    <name type="scientific">Echinicola soli</name>
    <dbReference type="NCBI Taxonomy" id="2591634"/>
    <lineage>
        <taxon>Bacteria</taxon>
        <taxon>Pseudomonadati</taxon>
        <taxon>Bacteroidota</taxon>
        <taxon>Cytophagia</taxon>
        <taxon>Cytophagales</taxon>
        <taxon>Cyclobacteriaceae</taxon>
        <taxon>Echinicola</taxon>
    </lineage>
</organism>
<evidence type="ECO:0000256" key="9">
    <source>
        <dbReference type="ARBA" id="ARBA00048798"/>
    </source>
</evidence>
<reference evidence="13 14" key="1">
    <citation type="submission" date="2019-06" db="EMBL/GenBank/DDBJ databases">
        <title>Echinicola alkalisoli sp. nov. isolated from saline soil.</title>
        <authorList>
            <person name="Sun J.-Q."/>
            <person name="Xu L."/>
        </authorList>
    </citation>
    <scope>NUCLEOTIDE SEQUENCE [LARGE SCALE GENOMIC DNA]</scope>
    <source>
        <strain evidence="13 14">LN3S3</strain>
    </source>
</reference>
<comment type="catalytic activity">
    <reaction evidence="9">
        <text>L-isoleucine + 2-oxoglutarate = (S)-3-methyl-2-oxopentanoate + L-glutamate</text>
        <dbReference type="Rhea" id="RHEA:24801"/>
        <dbReference type="ChEBI" id="CHEBI:16810"/>
        <dbReference type="ChEBI" id="CHEBI:29985"/>
        <dbReference type="ChEBI" id="CHEBI:35146"/>
        <dbReference type="ChEBI" id="CHEBI:58045"/>
        <dbReference type="EC" id="2.6.1.42"/>
    </reaction>
</comment>
<evidence type="ECO:0000256" key="6">
    <source>
        <dbReference type="ARBA" id="ARBA00013053"/>
    </source>
</evidence>
<comment type="catalytic activity">
    <reaction evidence="8">
        <text>L-valine + 2-oxoglutarate = 3-methyl-2-oxobutanoate + L-glutamate</text>
        <dbReference type="Rhea" id="RHEA:24813"/>
        <dbReference type="ChEBI" id="CHEBI:11851"/>
        <dbReference type="ChEBI" id="CHEBI:16810"/>
        <dbReference type="ChEBI" id="CHEBI:29985"/>
        <dbReference type="ChEBI" id="CHEBI:57762"/>
        <dbReference type="EC" id="2.6.1.42"/>
    </reaction>
</comment>
<comment type="cofactor">
    <cofactor evidence="1 12">
        <name>pyridoxal 5'-phosphate</name>
        <dbReference type="ChEBI" id="CHEBI:597326"/>
    </cofactor>
</comment>
<dbReference type="InterPro" id="IPR001544">
    <property type="entry name" value="Aminotrans_IV"/>
</dbReference>
<dbReference type="InterPro" id="IPR036038">
    <property type="entry name" value="Aminotransferase-like"/>
</dbReference>
<proteinExistence type="inferred from homology"/>
<dbReference type="Gene3D" id="3.30.470.10">
    <property type="match status" value="1"/>
</dbReference>
<sequence>MNTQPFDNDTILIHPSPQGAFIHAPSELANRAAYFGDGLFETMLFINGKIRFRQAHRARLKEGLQQLKISDEKLTSIVALERFLGEQFGGAPLRVRWNVYRGGLGKYTPQNHEARELILIQKATPSQTIKRTAYISTEITVPKSPWSHCKTLNALTYVMANIERHEQGMDEVILKDSSDYISESGIANLFWMKESTFYTPSLSCSCIAGVARGALLKHLMQQGISVMEGKFTKDDLLSADQVFTTNVSGIAYLQKIENKEFDTHSIEIVESLFN</sequence>
<evidence type="ECO:0000256" key="3">
    <source>
        <dbReference type="ARBA" id="ARBA00004931"/>
    </source>
</evidence>
<dbReference type="EC" id="2.6.1.42" evidence="6"/>
<evidence type="ECO:0000256" key="11">
    <source>
        <dbReference type="RuleBase" id="RU004106"/>
    </source>
</evidence>
<dbReference type="PROSITE" id="PS00770">
    <property type="entry name" value="AA_TRANSFER_CLASS_4"/>
    <property type="match status" value="1"/>
</dbReference>
<dbReference type="AlphaFoldDB" id="A0A514CJI5"/>
<dbReference type="InterPro" id="IPR018300">
    <property type="entry name" value="Aminotrans_IV_CS"/>
</dbReference>
<keyword evidence="7 12" id="KW-0663">Pyridoxal phosphate</keyword>
<dbReference type="EMBL" id="CP041253">
    <property type="protein sequence ID" value="QDH79979.1"/>
    <property type="molecule type" value="Genomic_DNA"/>
</dbReference>
<evidence type="ECO:0000256" key="2">
    <source>
        <dbReference type="ARBA" id="ARBA00004824"/>
    </source>
</evidence>
<dbReference type="InterPro" id="IPR043131">
    <property type="entry name" value="BCAT-like_N"/>
</dbReference>
<name>A0A514CJI5_9BACT</name>